<dbReference type="InterPro" id="IPR011335">
    <property type="entry name" value="Restrct_endonuc-II-like"/>
</dbReference>
<comment type="similarity">
    <text evidence="1 2">Belongs to the UPF0102 family.</text>
</comment>
<keyword evidence="3" id="KW-1133">Transmembrane helix</keyword>
<feature type="transmembrane region" description="Helical" evidence="3">
    <location>
        <begin position="97"/>
        <end position="115"/>
    </location>
</feature>
<name>A0A955IVX3_UNCKA</name>
<accession>A0A955IVX3</accession>
<proteinExistence type="inferred from homology"/>
<dbReference type="Pfam" id="PF02021">
    <property type="entry name" value="UPF0102"/>
    <property type="match status" value="1"/>
</dbReference>
<dbReference type="Gene3D" id="3.40.1350.10">
    <property type="match status" value="1"/>
</dbReference>
<organism evidence="4 5">
    <name type="scientific">candidate division WWE3 bacterium</name>
    <dbReference type="NCBI Taxonomy" id="2053526"/>
    <lineage>
        <taxon>Bacteria</taxon>
        <taxon>Katanobacteria</taxon>
    </lineage>
</organism>
<dbReference type="GO" id="GO:0003676">
    <property type="term" value="F:nucleic acid binding"/>
    <property type="evidence" value="ECO:0007669"/>
    <property type="project" value="InterPro"/>
</dbReference>
<reference evidence="4" key="1">
    <citation type="submission" date="2020-04" db="EMBL/GenBank/DDBJ databases">
        <authorList>
            <person name="Zhang T."/>
        </authorList>
    </citation>
    <scope>NUCLEOTIDE SEQUENCE</scope>
    <source>
        <strain evidence="4">HKST-UBA80</strain>
    </source>
</reference>
<dbReference type="InterPro" id="IPR011856">
    <property type="entry name" value="tRNA_endonuc-like_dom_sf"/>
</dbReference>
<dbReference type="Proteomes" id="UP000714817">
    <property type="component" value="Unassembled WGS sequence"/>
</dbReference>
<gene>
    <name evidence="4" type="ORF">KDA10_00955</name>
</gene>
<keyword evidence="3" id="KW-0812">Transmembrane</keyword>
<evidence type="ECO:0000256" key="1">
    <source>
        <dbReference type="ARBA" id="ARBA00006738"/>
    </source>
</evidence>
<dbReference type="AlphaFoldDB" id="A0A955IVX3"/>
<reference evidence="4" key="2">
    <citation type="journal article" date="2021" name="Microbiome">
        <title>Successional dynamics and alternative stable states in a saline activated sludge microbial community over 9 years.</title>
        <authorList>
            <person name="Wang Y."/>
            <person name="Ye J."/>
            <person name="Ju F."/>
            <person name="Liu L."/>
            <person name="Boyd J.A."/>
            <person name="Deng Y."/>
            <person name="Parks D.H."/>
            <person name="Jiang X."/>
            <person name="Yin X."/>
            <person name="Woodcroft B.J."/>
            <person name="Tyson G.W."/>
            <person name="Hugenholtz P."/>
            <person name="Polz M.F."/>
            <person name="Zhang T."/>
        </authorList>
    </citation>
    <scope>NUCLEOTIDE SEQUENCE</scope>
    <source>
        <strain evidence="4">HKST-UBA80</strain>
    </source>
</reference>
<evidence type="ECO:0000313" key="4">
    <source>
        <dbReference type="EMBL" id="MCA9301921.1"/>
    </source>
</evidence>
<sequence>MHKTRKIGRGAESKVCDHLSSLGFSLLDKNWTCRWGELDVVAKKRDLIAFVEVKYRRDCETDVERLINYRKRQAMSRAIRYYLYSNRIAYSDYKLKCYLFFVSPTYLYCYTLPLLQ</sequence>
<dbReference type="HAMAP" id="MF_00048">
    <property type="entry name" value="UPF0102"/>
    <property type="match status" value="1"/>
</dbReference>
<evidence type="ECO:0000256" key="3">
    <source>
        <dbReference type="SAM" id="Phobius"/>
    </source>
</evidence>
<evidence type="ECO:0000256" key="2">
    <source>
        <dbReference type="HAMAP-Rule" id="MF_00048"/>
    </source>
</evidence>
<keyword evidence="3" id="KW-0472">Membrane</keyword>
<protein>
    <recommendedName>
        <fullName evidence="2">UPF0102 protein KDA10_00955</fullName>
    </recommendedName>
</protein>
<dbReference type="PANTHER" id="PTHR34039:SF1">
    <property type="entry name" value="UPF0102 PROTEIN YRAN"/>
    <property type="match status" value="1"/>
</dbReference>
<evidence type="ECO:0000313" key="5">
    <source>
        <dbReference type="Proteomes" id="UP000714817"/>
    </source>
</evidence>
<comment type="caution">
    <text evidence="4">The sequence shown here is derived from an EMBL/GenBank/DDBJ whole genome shotgun (WGS) entry which is preliminary data.</text>
</comment>
<dbReference type="SUPFAM" id="SSF52980">
    <property type="entry name" value="Restriction endonuclease-like"/>
    <property type="match status" value="1"/>
</dbReference>
<dbReference type="EMBL" id="JAGQNY010000003">
    <property type="protein sequence ID" value="MCA9301921.1"/>
    <property type="molecule type" value="Genomic_DNA"/>
</dbReference>
<dbReference type="PANTHER" id="PTHR34039">
    <property type="entry name" value="UPF0102 PROTEIN YRAN"/>
    <property type="match status" value="1"/>
</dbReference>
<dbReference type="InterPro" id="IPR003509">
    <property type="entry name" value="UPF0102_YraN-like"/>
</dbReference>